<dbReference type="InterPro" id="IPR011701">
    <property type="entry name" value="MFS"/>
</dbReference>
<keyword evidence="11" id="KW-1185">Reference proteome</keyword>
<feature type="transmembrane region" description="Helical" evidence="8">
    <location>
        <begin position="136"/>
        <end position="155"/>
    </location>
</feature>
<feature type="transmembrane region" description="Helical" evidence="8">
    <location>
        <begin position="81"/>
        <end position="99"/>
    </location>
</feature>
<evidence type="ECO:0000256" key="1">
    <source>
        <dbReference type="ARBA" id="ARBA00004651"/>
    </source>
</evidence>
<dbReference type="PANTHER" id="PTHR23515">
    <property type="entry name" value="HIGH-AFFINITY NITRATE TRANSPORTER 2.3"/>
    <property type="match status" value="1"/>
</dbReference>
<feature type="domain" description="Major facilitator superfamily (MFS) profile" evidence="9">
    <location>
        <begin position="15"/>
        <end position="390"/>
    </location>
</feature>
<dbReference type="SUPFAM" id="SSF103473">
    <property type="entry name" value="MFS general substrate transporter"/>
    <property type="match status" value="1"/>
</dbReference>
<feature type="transmembrane region" description="Helical" evidence="8">
    <location>
        <begin position="333"/>
        <end position="357"/>
    </location>
</feature>
<keyword evidence="4 8" id="KW-0812">Transmembrane</keyword>
<dbReference type="RefSeq" id="WP_200759334.1">
    <property type="nucleotide sequence ID" value="NZ_AP023366.1"/>
</dbReference>
<keyword evidence="6" id="KW-0534">Nitrate assimilation</keyword>
<dbReference type="InterPro" id="IPR044772">
    <property type="entry name" value="NO3_transporter"/>
</dbReference>
<feature type="transmembrane region" description="Helical" evidence="8">
    <location>
        <begin position="363"/>
        <end position="381"/>
    </location>
</feature>
<reference evidence="10 11" key="1">
    <citation type="submission" date="2020-08" db="EMBL/GenBank/DDBJ databases">
        <title>Complete Genome Sequence of Effusibacillus dendaii Strain skT53, Isolated from Farmland soil.</title>
        <authorList>
            <person name="Konishi T."/>
            <person name="Kawasaki H."/>
        </authorList>
    </citation>
    <scope>NUCLEOTIDE SEQUENCE [LARGE SCALE GENOMIC DNA]</scope>
    <source>
        <strain evidence="11">skT53</strain>
    </source>
</reference>
<organism evidence="10 11">
    <name type="scientific">Effusibacillus dendaii</name>
    <dbReference type="NCBI Taxonomy" id="2743772"/>
    <lineage>
        <taxon>Bacteria</taxon>
        <taxon>Bacillati</taxon>
        <taxon>Bacillota</taxon>
        <taxon>Bacilli</taxon>
        <taxon>Bacillales</taxon>
        <taxon>Alicyclobacillaceae</taxon>
        <taxon>Effusibacillus</taxon>
    </lineage>
</organism>
<dbReference type="EMBL" id="AP023366">
    <property type="protein sequence ID" value="BCJ85180.1"/>
    <property type="molecule type" value="Genomic_DNA"/>
</dbReference>
<evidence type="ECO:0000256" key="6">
    <source>
        <dbReference type="ARBA" id="ARBA00023063"/>
    </source>
</evidence>
<dbReference type="InterPro" id="IPR020846">
    <property type="entry name" value="MFS_dom"/>
</dbReference>
<dbReference type="GO" id="GO:0042128">
    <property type="term" value="P:nitrate assimilation"/>
    <property type="evidence" value="ECO:0007669"/>
    <property type="project" value="UniProtKB-KW"/>
</dbReference>
<feature type="transmembrane region" description="Helical" evidence="8">
    <location>
        <begin position="167"/>
        <end position="188"/>
    </location>
</feature>
<evidence type="ECO:0000313" key="10">
    <source>
        <dbReference type="EMBL" id="BCJ85180.1"/>
    </source>
</evidence>
<keyword evidence="7 8" id="KW-0472">Membrane</keyword>
<feature type="transmembrane region" description="Helical" evidence="8">
    <location>
        <begin position="277"/>
        <end position="295"/>
    </location>
</feature>
<evidence type="ECO:0000256" key="8">
    <source>
        <dbReference type="SAM" id="Phobius"/>
    </source>
</evidence>
<dbReference type="Proteomes" id="UP000593802">
    <property type="component" value="Chromosome"/>
</dbReference>
<dbReference type="CDD" id="cd17341">
    <property type="entry name" value="MFS_NRT2_like"/>
    <property type="match status" value="1"/>
</dbReference>
<proteinExistence type="inferred from homology"/>
<feature type="transmembrane region" description="Helical" evidence="8">
    <location>
        <begin position="12"/>
        <end position="33"/>
    </location>
</feature>
<evidence type="ECO:0000313" key="11">
    <source>
        <dbReference type="Proteomes" id="UP000593802"/>
    </source>
</evidence>
<evidence type="ECO:0000256" key="7">
    <source>
        <dbReference type="ARBA" id="ARBA00023136"/>
    </source>
</evidence>
<evidence type="ECO:0000256" key="5">
    <source>
        <dbReference type="ARBA" id="ARBA00022989"/>
    </source>
</evidence>
<dbReference type="PROSITE" id="PS50850">
    <property type="entry name" value="MFS"/>
    <property type="match status" value="1"/>
</dbReference>
<keyword evidence="5 8" id="KW-1133">Transmembrane helix</keyword>
<feature type="transmembrane region" description="Helical" evidence="8">
    <location>
        <begin position="247"/>
        <end position="265"/>
    </location>
</feature>
<feature type="transmembrane region" description="Helical" evidence="8">
    <location>
        <begin position="301"/>
        <end position="321"/>
    </location>
</feature>
<gene>
    <name evidence="10" type="primary">narK</name>
    <name evidence="10" type="ORF">skT53_01650</name>
</gene>
<evidence type="ECO:0000256" key="3">
    <source>
        <dbReference type="ARBA" id="ARBA00022448"/>
    </source>
</evidence>
<name>A0A7I8D9H1_9BACL</name>
<protein>
    <submittedName>
        <fullName evidence="10">MFS transporter</fullName>
    </submittedName>
</protein>
<dbReference type="AlphaFoldDB" id="A0A7I8D9H1"/>
<dbReference type="Pfam" id="PF07690">
    <property type="entry name" value="MFS_1"/>
    <property type="match status" value="1"/>
</dbReference>
<accession>A0A7I8D9H1</accession>
<evidence type="ECO:0000256" key="4">
    <source>
        <dbReference type="ARBA" id="ARBA00022692"/>
    </source>
</evidence>
<dbReference type="GO" id="GO:0005886">
    <property type="term" value="C:plasma membrane"/>
    <property type="evidence" value="ECO:0007669"/>
    <property type="project" value="UniProtKB-SubCell"/>
</dbReference>
<feature type="transmembrane region" description="Helical" evidence="8">
    <location>
        <begin position="53"/>
        <end position="69"/>
    </location>
</feature>
<dbReference type="GO" id="GO:0015112">
    <property type="term" value="F:nitrate transmembrane transporter activity"/>
    <property type="evidence" value="ECO:0007669"/>
    <property type="project" value="InterPro"/>
</dbReference>
<feature type="transmembrane region" description="Helical" evidence="8">
    <location>
        <begin position="209"/>
        <end position="232"/>
    </location>
</feature>
<comment type="similarity">
    <text evidence="2">Belongs to the major facilitator superfamily. Nitrate/nitrite porter (TC 2.A.1.8) family.</text>
</comment>
<evidence type="ECO:0000256" key="2">
    <source>
        <dbReference type="ARBA" id="ARBA00008432"/>
    </source>
</evidence>
<keyword evidence="3" id="KW-0813">Transport</keyword>
<evidence type="ECO:0000259" key="9">
    <source>
        <dbReference type="PROSITE" id="PS50850"/>
    </source>
</evidence>
<feature type="transmembrane region" description="Helical" evidence="8">
    <location>
        <begin position="105"/>
        <end position="124"/>
    </location>
</feature>
<comment type="subcellular location">
    <subcellularLocation>
        <location evidence="1">Cell membrane</location>
        <topology evidence="1">Multi-pass membrane protein</topology>
    </subcellularLocation>
</comment>
<dbReference type="Gene3D" id="1.20.1250.20">
    <property type="entry name" value="MFS general substrate transporter like domains"/>
    <property type="match status" value="2"/>
</dbReference>
<dbReference type="KEGG" id="eff:skT53_01650"/>
<sequence length="401" mass="42401">MSNSETAVQKGASAVIWISTLSMVIAFAVWAALSPLAAQLQKLYGLTATEKSVLVAIPVLLGSIMRIPLGILTDRFGGRKVYSLLMLFLIAPAIGLGYANSYVSYITWAFLLGMAGTSFAIGISSVAKWYPPEKQGLVLGVTGMGNFGTAVAGFLLPTIAKQYGISWAFWSLVIPCALAAAAIFLFTRDPVGPKTVKTLQEQFATMKQPMVWILSLFYFVTFGGFVSFSIYLPSLLVDVFGITPVDAGMRAAVFVVLATLARPAGGYLADRFGANKVLSFVFLLVSLSAVTLGLALGQLLLMTLVCLLAAVVVGIGNGAVFKLVPQYFPKTTGIVTGIVGAAGGIGGFFPPVVMGIVKDATDGYALGFYLLLLFTLTCFLVKRGMGREQQDGGKPHLRKAA</sequence>
<dbReference type="InterPro" id="IPR036259">
    <property type="entry name" value="MFS_trans_sf"/>
</dbReference>